<sequence>MEKLGYPNISVYLDGSLRMMEKKKGVIARNWHPGKLHGTIQTLEEGIMDAHIFRVDVDIFNGMMRVCQIERFTCYDNYATMNVF</sequence>
<gene>
    <name evidence="1" type="ORF">V6N11_065375</name>
</gene>
<comment type="caution">
    <text evidence="1">The sequence shown here is derived from an EMBL/GenBank/DDBJ whole genome shotgun (WGS) entry which is preliminary data.</text>
</comment>
<reference evidence="1 2" key="1">
    <citation type="journal article" date="2024" name="G3 (Bethesda)">
        <title>Genome assembly of Hibiscus sabdariffa L. provides insights into metabolisms of medicinal natural products.</title>
        <authorList>
            <person name="Kim T."/>
        </authorList>
    </citation>
    <scope>NUCLEOTIDE SEQUENCE [LARGE SCALE GENOMIC DNA]</scope>
    <source>
        <strain evidence="1">TK-2024</strain>
        <tissue evidence="1">Old leaves</tissue>
    </source>
</reference>
<dbReference type="EMBL" id="JBBPBN010000039">
    <property type="protein sequence ID" value="KAK8999883.1"/>
    <property type="molecule type" value="Genomic_DNA"/>
</dbReference>
<evidence type="ECO:0000313" key="1">
    <source>
        <dbReference type="EMBL" id="KAK8999883.1"/>
    </source>
</evidence>
<evidence type="ECO:0000313" key="2">
    <source>
        <dbReference type="Proteomes" id="UP001396334"/>
    </source>
</evidence>
<accession>A0ABR2QGR1</accession>
<protein>
    <submittedName>
        <fullName evidence="1">Uncharacterized protein</fullName>
    </submittedName>
</protein>
<keyword evidence="2" id="KW-1185">Reference proteome</keyword>
<proteinExistence type="predicted"/>
<organism evidence="1 2">
    <name type="scientific">Hibiscus sabdariffa</name>
    <name type="common">roselle</name>
    <dbReference type="NCBI Taxonomy" id="183260"/>
    <lineage>
        <taxon>Eukaryota</taxon>
        <taxon>Viridiplantae</taxon>
        <taxon>Streptophyta</taxon>
        <taxon>Embryophyta</taxon>
        <taxon>Tracheophyta</taxon>
        <taxon>Spermatophyta</taxon>
        <taxon>Magnoliopsida</taxon>
        <taxon>eudicotyledons</taxon>
        <taxon>Gunneridae</taxon>
        <taxon>Pentapetalae</taxon>
        <taxon>rosids</taxon>
        <taxon>malvids</taxon>
        <taxon>Malvales</taxon>
        <taxon>Malvaceae</taxon>
        <taxon>Malvoideae</taxon>
        <taxon>Hibiscus</taxon>
    </lineage>
</organism>
<dbReference type="Proteomes" id="UP001396334">
    <property type="component" value="Unassembled WGS sequence"/>
</dbReference>
<name>A0ABR2QGR1_9ROSI</name>